<dbReference type="NCBIfam" id="NF041374">
    <property type="entry name" value="GDCCVxC"/>
    <property type="match status" value="1"/>
</dbReference>
<evidence type="ECO:0000313" key="1">
    <source>
        <dbReference type="EMBL" id="VAV82677.1"/>
    </source>
</evidence>
<gene>
    <name evidence="1" type="ORF">MNBD_DELTA01-495</name>
</gene>
<proteinExistence type="predicted"/>
<organism evidence="1">
    <name type="scientific">hydrothermal vent metagenome</name>
    <dbReference type="NCBI Taxonomy" id="652676"/>
    <lineage>
        <taxon>unclassified sequences</taxon>
        <taxon>metagenomes</taxon>
        <taxon>ecological metagenomes</taxon>
    </lineage>
</organism>
<dbReference type="EMBL" id="UOEA01000025">
    <property type="protein sequence ID" value="VAV82677.1"/>
    <property type="molecule type" value="Genomic_DNA"/>
</dbReference>
<protein>
    <submittedName>
        <fullName evidence="1">Uncharacterized protein</fullName>
    </submittedName>
</protein>
<dbReference type="AlphaFoldDB" id="A0A3B0QSD1"/>
<accession>A0A3B0QSD1</accession>
<name>A0A3B0QSD1_9ZZZZ</name>
<dbReference type="InterPro" id="IPR047677">
    <property type="entry name" value="GDCCVxC"/>
</dbReference>
<reference evidence="1" key="1">
    <citation type="submission" date="2018-06" db="EMBL/GenBank/DDBJ databases">
        <authorList>
            <person name="Zhirakovskaya E."/>
        </authorList>
    </citation>
    <scope>NUCLEOTIDE SEQUENCE</scope>
</reference>
<sequence>MECITKAKLTCPECSFIQEEDMPTDACLFFYQCKNCQTTLKPKAGDCCVFCSYSDVPCPPKQIEKAQQ</sequence>